<evidence type="ECO:0000313" key="17">
    <source>
        <dbReference type="Proteomes" id="UP000194137"/>
    </source>
</evidence>
<reference evidence="16 17" key="1">
    <citation type="submission" date="2017-05" db="EMBL/GenBank/DDBJ databases">
        <title>Full genome sequence of Pseudorhodoplanes sinuspersici.</title>
        <authorList>
            <person name="Dastgheib S.M.M."/>
            <person name="Shavandi M."/>
            <person name="Tirandaz H."/>
        </authorList>
    </citation>
    <scope>NUCLEOTIDE SEQUENCE [LARGE SCALE GENOMIC DNA]</scope>
    <source>
        <strain evidence="16 17">RIPI110</strain>
    </source>
</reference>
<dbReference type="GO" id="GO:0020037">
    <property type="term" value="F:heme binding"/>
    <property type="evidence" value="ECO:0007669"/>
    <property type="project" value="InterPro"/>
</dbReference>
<evidence type="ECO:0000256" key="2">
    <source>
        <dbReference type="ARBA" id="ARBA00022448"/>
    </source>
</evidence>
<dbReference type="InterPro" id="IPR051459">
    <property type="entry name" value="Cytochrome_c-type_DH"/>
</dbReference>
<keyword evidence="8" id="KW-0677">Repeat</keyword>
<evidence type="ECO:0000256" key="12">
    <source>
        <dbReference type="PIRSR" id="PIRSR000018-50"/>
    </source>
</evidence>
<evidence type="ECO:0000256" key="14">
    <source>
        <dbReference type="SAM" id="SignalP"/>
    </source>
</evidence>
<feature type="binding site" description="covalent" evidence="12">
    <location>
        <position position="312"/>
    </location>
    <ligand>
        <name>heme c</name>
        <dbReference type="ChEBI" id="CHEBI:61717"/>
        <label>3</label>
    </ligand>
</feature>
<evidence type="ECO:0000256" key="6">
    <source>
        <dbReference type="ARBA" id="ARBA00022723"/>
    </source>
</evidence>
<dbReference type="PANTHER" id="PTHR35008">
    <property type="entry name" value="BLL4482 PROTEIN-RELATED"/>
    <property type="match status" value="1"/>
</dbReference>
<dbReference type="EMBL" id="CP021112">
    <property type="protein sequence ID" value="ARQ00194.1"/>
    <property type="molecule type" value="Genomic_DNA"/>
</dbReference>
<evidence type="ECO:0000256" key="10">
    <source>
        <dbReference type="ARBA" id="ARBA00023004"/>
    </source>
</evidence>
<feature type="chain" id="PRO_5013207365" evidence="14">
    <location>
        <begin position="21"/>
        <end position="409"/>
    </location>
</feature>
<protein>
    <submittedName>
        <fullName evidence="16">Alcohol dehydrogenase</fullName>
    </submittedName>
</protein>
<keyword evidence="4 12" id="KW-0349">Heme</keyword>
<dbReference type="GO" id="GO:0016614">
    <property type="term" value="F:oxidoreductase activity, acting on CH-OH group of donors"/>
    <property type="evidence" value="ECO:0007669"/>
    <property type="project" value="InterPro"/>
</dbReference>
<evidence type="ECO:0000256" key="1">
    <source>
        <dbReference type="ARBA" id="ARBA00004236"/>
    </source>
</evidence>
<dbReference type="GO" id="GO:0005886">
    <property type="term" value="C:plasma membrane"/>
    <property type="evidence" value="ECO:0007669"/>
    <property type="project" value="UniProtKB-SubCell"/>
</dbReference>
<evidence type="ECO:0000256" key="5">
    <source>
        <dbReference type="ARBA" id="ARBA00022660"/>
    </source>
</evidence>
<dbReference type="KEGG" id="psin:CAK95_14750"/>
<accession>A0A1W6ZS30</accession>
<feature type="binding site" description="covalent" evidence="12">
    <location>
        <position position="45"/>
    </location>
    <ligand>
        <name>heme c</name>
        <dbReference type="ChEBI" id="CHEBI:61717"/>
        <label>1</label>
    </ligand>
</feature>
<feature type="binding site" description="covalent" evidence="12">
    <location>
        <position position="42"/>
    </location>
    <ligand>
        <name>heme c</name>
        <dbReference type="ChEBI" id="CHEBI:61717"/>
        <label>1</label>
    </ligand>
</feature>
<dbReference type="AlphaFoldDB" id="A0A1W6ZS30"/>
<gene>
    <name evidence="16" type="ORF">CAK95_14750</name>
</gene>
<dbReference type="InterPro" id="IPR036909">
    <property type="entry name" value="Cyt_c-like_dom_sf"/>
</dbReference>
<dbReference type="PRINTS" id="PR00605">
    <property type="entry name" value="CYTCHROMECIC"/>
</dbReference>
<evidence type="ECO:0000256" key="13">
    <source>
        <dbReference type="PIRSR" id="PIRSR000018-51"/>
    </source>
</evidence>
<dbReference type="PANTHER" id="PTHR35008:SF8">
    <property type="entry name" value="ALCOHOL DEHYDROGENASE CYTOCHROME C SUBUNIT"/>
    <property type="match status" value="1"/>
</dbReference>
<keyword evidence="6 13" id="KW-0479">Metal-binding</keyword>
<dbReference type="SUPFAM" id="SSF46626">
    <property type="entry name" value="Cytochrome c"/>
    <property type="match status" value="3"/>
</dbReference>
<dbReference type="STRING" id="1235591.CAK95_14750"/>
<evidence type="ECO:0000256" key="8">
    <source>
        <dbReference type="ARBA" id="ARBA00022737"/>
    </source>
</evidence>
<proteinExistence type="predicted"/>
<feature type="binding site" description="axial binding residue" evidence="13">
    <location>
        <position position="192"/>
    </location>
    <ligand>
        <name>heme c</name>
        <dbReference type="ChEBI" id="CHEBI:61717"/>
        <label>2</label>
    </ligand>
    <ligandPart>
        <name>Fe</name>
        <dbReference type="ChEBI" id="CHEBI:18248"/>
    </ligandPart>
</feature>
<dbReference type="InterPro" id="IPR008168">
    <property type="entry name" value="Cyt_C_IC"/>
</dbReference>
<feature type="binding site" description="covalent" evidence="12">
    <location>
        <position position="309"/>
    </location>
    <ligand>
        <name>heme c</name>
        <dbReference type="ChEBI" id="CHEBI:61717"/>
        <label>3</label>
    </ligand>
</feature>
<evidence type="ECO:0000259" key="15">
    <source>
        <dbReference type="PROSITE" id="PS51007"/>
    </source>
</evidence>
<feature type="binding site" description="axial binding residue" evidence="13">
    <location>
        <position position="313"/>
    </location>
    <ligand>
        <name>heme c</name>
        <dbReference type="ChEBI" id="CHEBI:61717"/>
        <label>3</label>
    </ligand>
    <ligandPart>
        <name>Fe</name>
        <dbReference type="ChEBI" id="CHEBI:18248"/>
    </ligandPart>
</feature>
<sequence length="409" mass="43763">MLWRCTVAALMTLVFGTIIAKADSQSFETIEHGRYLATLADCVACHTAPGGKPYAGGLPLQTPFGTLYSPNITPDEETGIGAWTDEDFIAALHDGIGRGGKRLYPAMPYPAYTKLSREDVLAIRTYLATLEPVKNAVDVNQLPFPFNQRSSLLFWNWLNFKDGRFQPNPQKSAEWNRGAYVVEALGHCGTCHSSKNILGGDKSANYLQGATLEGWLAPNITADPHKGIGTWSESEIVEYLKTGVNDRAIASGPMADEIINSSSKMMDSDAHAIAVYLKDLKSGTGTPPQPLDPNDARMIAGGAIYKDNCEGCHTSAGAGIPRLFPRLRGNTVVQSDDISTITRVVLLGSRGAATAAAPTGPAMPSFGWRLNDDNVAAVLTYIRNSWGNAAPPVASSDVGTYRKSANAGQ</sequence>
<keyword evidence="17" id="KW-1185">Reference proteome</keyword>
<dbReference type="GO" id="GO:0005506">
    <property type="term" value="F:iron ion binding"/>
    <property type="evidence" value="ECO:0007669"/>
    <property type="project" value="InterPro"/>
</dbReference>
<organism evidence="16 17">
    <name type="scientific">Pseudorhodoplanes sinuspersici</name>
    <dbReference type="NCBI Taxonomy" id="1235591"/>
    <lineage>
        <taxon>Bacteria</taxon>
        <taxon>Pseudomonadati</taxon>
        <taxon>Pseudomonadota</taxon>
        <taxon>Alphaproteobacteria</taxon>
        <taxon>Hyphomicrobiales</taxon>
        <taxon>Pseudorhodoplanes</taxon>
    </lineage>
</organism>
<name>A0A1W6ZS30_9HYPH</name>
<feature type="binding site" description="covalent" evidence="12">
    <location>
        <position position="188"/>
    </location>
    <ligand>
        <name>heme c</name>
        <dbReference type="ChEBI" id="CHEBI:61717"/>
        <label>2</label>
    </ligand>
</feature>
<feature type="domain" description="Cytochrome c" evidence="15">
    <location>
        <begin position="28"/>
        <end position="131"/>
    </location>
</feature>
<keyword evidence="9" id="KW-0249">Electron transport</keyword>
<dbReference type="PROSITE" id="PS51007">
    <property type="entry name" value="CYTC"/>
    <property type="match status" value="3"/>
</dbReference>
<evidence type="ECO:0000256" key="4">
    <source>
        <dbReference type="ARBA" id="ARBA00022617"/>
    </source>
</evidence>
<dbReference type="OrthoDB" id="9811281at2"/>
<evidence type="ECO:0000256" key="11">
    <source>
        <dbReference type="ARBA" id="ARBA00023136"/>
    </source>
</evidence>
<feature type="signal peptide" evidence="14">
    <location>
        <begin position="1"/>
        <end position="20"/>
    </location>
</feature>
<dbReference type="InterPro" id="IPR009056">
    <property type="entry name" value="Cyt_c-like_dom"/>
</dbReference>
<dbReference type="Proteomes" id="UP000194137">
    <property type="component" value="Chromosome"/>
</dbReference>
<comment type="subcellular location">
    <subcellularLocation>
        <location evidence="1">Cell membrane</location>
    </subcellularLocation>
</comment>
<keyword evidence="5" id="KW-0679">Respiratory chain</keyword>
<feature type="binding site" description="axial binding residue" evidence="13">
    <location>
        <position position="46"/>
    </location>
    <ligand>
        <name>heme c</name>
        <dbReference type="ChEBI" id="CHEBI:61717"/>
        <label>1</label>
    </ligand>
    <ligandPart>
        <name>Fe</name>
        <dbReference type="ChEBI" id="CHEBI:18248"/>
    </ligandPart>
</feature>
<evidence type="ECO:0000256" key="3">
    <source>
        <dbReference type="ARBA" id="ARBA00022475"/>
    </source>
</evidence>
<keyword evidence="7 14" id="KW-0732">Signal</keyword>
<dbReference type="InterPro" id="IPR014353">
    <property type="entry name" value="Membr-bd_ADH_cyt_c"/>
</dbReference>
<dbReference type="PIRSF" id="PIRSF000018">
    <property type="entry name" value="Mb_ADH_cyt_c"/>
    <property type="match status" value="1"/>
</dbReference>
<evidence type="ECO:0000313" key="16">
    <source>
        <dbReference type="EMBL" id="ARQ00194.1"/>
    </source>
</evidence>
<feature type="binding site" description="covalent" evidence="12">
    <location>
        <position position="191"/>
    </location>
    <ligand>
        <name>heme c</name>
        <dbReference type="ChEBI" id="CHEBI:61717"/>
        <label>2</label>
    </ligand>
</feature>
<feature type="domain" description="Cytochrome c" evidence="15">
    <location>
        <begin position="296"/>
        <end position="386"/>
    </location>
</feature>
<dbReference type="Pfam" id="PF00034">
    <property type="entry name" value="Cytochrom_C"/>
    <property type="match status" value="2"/>
</dbReference>
<evidence type="ECO:0000256" key="9">
    <source>
        <dbReference type="ARBA" id="ARBA00022982"/>
    </source>
</evidence>
<keyword evidence="11" id="KW-0472">Membrane</keyword>
<keyword evidence="10 13" id="KW-0408">Iron</keyword>
<keyword evidence="3" id="KW-1003">Cell membrane</keyword>
<comment type="cofactor">
    <cofactor evidence="12">
        <name>heme c</name>
        <dbReference type="ChEBI" id="CHEBI:61717"/>
    </cofactor>
    <text evidence="12">Binds 3 heme c groups covalently per subunit.</text>
</comment>
<evidence type="ECO:0000256" key="7">
    <source>
        <dbReference type="ARBA" id="ARBA00022729"/>
    </source>
</evidence>
<dbReference type="Gene3D" id="1.10.760.10">
    <property type="entry name" value="Cytochrome c-like domain"/>
    <property type="match status" value="2"/>
</dbReference>
<feature type="domain" description="Cytochrome c" evidence="15">
    <location>
        <begin position="173"/>
        <end position="281"/>
    </location>
</feature>
<dbReference type="GO" id="GO:0009055">
    <property type="term" value="F:electron transfer activity"/>
    <property type="evidence" value="ECO:0007669"/>
    <property type="project" value="InterPro"/>
</dbReference>
<keyword evidence="2" id="KW-0813">Transport</keyword>